<accession>A0ABZ1CZ82</accession>
<protein>
    <submittedName>
        <fullName evidence="2">Uncharacterized protein</fullName>
    </submittedName>
</protein>
<sequence length="121" mass="13333">MSEPYIDYAVNVVAHSKWATDRKLYGVKGFSQSYTCPTEGCANCAPPSYTNGYNRAFTRPWTASDRQLTAPATCGPTEAATLDMVSRQILTEVTKSVLSTSKAPNKDHQCRRLQGGHKVSW</sequence>
<dbReference type="GeneID" id="87956173"/>
<name>A0ABZ1CZ82_9TREE</name>
<gene>
    <name evidence="2" type="ORF">IL334_004042</name>
</gene>
<feature type="compositionally biased region" description="Basic residues" evidence="1">
    <location>
        <begin position="111"/>
        <end position="121"/>
    </location>
</feature>
<evidence type="ECO:0000313" key="2">
    <source>
        <dbReference type="EMBL" id="WRT67076.1"/>
    </source>
</evidence>
<organism evidence="2 3">
    <name type="scientific">Kwoniella shivajii</name>
    <dbReference type="NCBI Taxonomy" id="564305"/>
    <lineage>
        <taxon>Eukaryota</taxon>
        <taxon>Fungi</taxon>
        <taxon>Dikarya</taxon>
        <taxon>Basidiomycota</taxon>
        <taxon>Agaricomycotina</taxon>
        <taxon>Tremellomycetes</taxon>
        <taxon>Tremellales</taxon>
        <taxon>Cryptococcaceae</taxon>
        <taxon>Kwoniella</taxon>
    </lineage>
</organism>
<evidence type="ECO:0000313" key="3">
    <source>
        <dbReference type="Proteomes" id="UP001329825"/>
    </source>
</evidence>
<feature type="region of interest" description="Disordered" evidence="1">
    <location>
        <begin position="98"/>
        <end position="121"/>
    </location>
</feature>
<evidence type="ECO:0000256" key="1">
    <source>
        <dbReference type="SAM" id="MobiDB-lite"/>
    </source>
</evidence>
<keyword evidence="3" id="KW-1185">Reference proteome</keyword>
<reference evidence="2 3" key="1">
    <citation type="submission" date="2024-01" db="EMBL/GenBank/DDBJ databases">
        <title>Comparative genomics of Cryptococcus and Kwoniella reveals pathogenesis evolution and contrasting modes of karyotype evolution via chromosome fusion or intercentromeric recombination.</title>
        <authorList>
            <person name="Coelho M.A."/>
            <person name="David-Palma M."/>
            <person name="Shea T."/>
            <person name="Bowers K."/>
            <person name="McGinley-Smith S."/>
            <person name="Mohammad A.W."/>
            <person name="Gnirke A."/>
            <person name="Yurkov A.M."/>
            <person name="Nowrousian M."/>
            <person name="Sun S."/>
            <person name="Cuomo C.A."/>
            <person name="Heitman J."/>
        </authorList>
    </citation>
    <scope>NUCLEOTIDE SEQUENCE [LARGE SCALE GENOMIC DNA]</scope>
    <source>
        <strain evidence="2">CBS 11374</strain>
    </source>
</reference>
<dbReference type="Proteomes" id="UP001329825">
    <property type="component" value="Chromosome 5"/>
</dbReference>
<dbReference type="RefSeq" id="XP_062791816.1">
    <property type="nucleotide sequence ID" value="XM_062935765.1"/>
</dbReference>
<proteinExistence type="predicted"/>
<dbReference type="EMBL" id="CP141885">
    <property type="protein sequence ID" value="WRT67076.1"/>
    <property type="molecule type" value="Genomic_DNA"/>
</dbReference>